<dbReference type="InterPro" id="IPR003439">
    <property type="entry name" value="ABC_transporter-like_ATP-bd"/>
</dbReference>
<dbReference type="InterPro" id="IPR050763">
    <property type="entry name" value="ABC_transporter_ATP-binding"/>
</dbReference>
<keyword evidence="5 7" id="KW-0067">ATP-binding</keyword>
<dbReference type="AlphaFoldDB" id="A0A6I4TYL2"/>
<dbReference type="PANTHER" id="PTHR42711:SF5">
    <property type="entry name" value="ABC TRANSPORTER ATP-BINDING PROTEIN NATA"/>
    <property type="match status" value="1"/>
</dbReference>
<evidence type="ECO:0000256" key="2">
    <source>
        <dbReference type="ARBA" id="ARBA00022448"/>
    </source>
</evidence>
<dbReference type="InterPro" id="IPR003593">
    <property type="entry name" value="AAA+_ATPase"/>
</dbReference>
<reference evidence="7 8" key="1">
    <citation type="submission" date="2019-12" db="EMBL/GenBank/DDBJ databases">
        <title>Genomic-based taxomic classification of the family Erythrobacteraceae.</title>
        <authorList>
            <person name="Xu L."/>
        </authorList>
    </citation>
    <scope>NUCLEOTIDE SEQUENCE [LARGE SCALE GENOMIC DNA]</scope>
    <source>
        <strain evidence="7 8">LMG 29519</strain>
    </source>
</reference>
<dbReference type="EMBL" id="WTYR01000001">
    <property type="protein sequence ID" value="MXP08899.1"/>
    <property type="molecule type" value="Genomic_DNA"/>
</dbReference>
<dbReference type="SMART" id="SM00382">
    <property type="entry name" value="AAA"/>
    <property type="match status" value="1"/>
</dbReference>
<evidence type="ECO:0000259" key="6">
    <source>
        <dbReference type="PROSITE" id="PS50893"/>
    </source>
</evidence>
<dbReference type="Proteomes" id="UP000429229">
    <property type="component" value="Unassembled WGS sequence"/>
</dbReference>
<dbReference type="Pfam" id="PF00005">
    <property type="entry name" value="ABC_tran"/>
    <property type="match status" value="1"/>
</dbReference>
<dbReference type="PROSITE" id="PS00211">
    <property type="entry name" value="ABC_TRANSPORTER_1"/>
    <property type="match status" value="1"/>
</dbReference>
<protein>
    <submittedName>
        <fullName evidence="7">ATP-binding cassette domain-containing protein</fullName>
    </submittedName>
</protein>
<accession>A0A6I4TYL2</accession>
<evidence type="ECO:0000313" key="7">
    <source>
        <dbReference type="EMBL" id="MXP08899.1"/>
    </source>
</evidence>
<dbReference type="InterPro" id="IPR017871">
    <property type="entry name" value="ABC_transporter-like_CS"/>
</dbReference>
<dbReference type="OrthoDB" id="9778547at2"/>
<comment type="caution">
    <text evidence="7">The sequence shown here is derived from an EMBL/GenBank/DDBJ whole genome shotgun (WGS) entry which is preliminary data.</text>
</comment>
<proteinExistence type="inferred from homology"/>
<sequence length="305" mass="32706">MSILTVENVTKSFADVKAVNDLSFAVEPGEIYGFLGGNGAGKTTTLRMVLDIIRPTSGSISVLGGSPDRDNAAGIGFLPEERGLYKNMTAIDTIVYFGRLKGMEAGAARKAGLDLLERFGLGDRAKSNIADMSKGMAQKVQLAASIVNDPELLLLDEPFSGLDPVNQGLLEDEILRASEGGAAIVFSTHVMQHAERLCDRLLLLKRGEKRFEGTLEQARDMLPSQIEAVAKPGIETVPGLAQATRGRDVGEGWFEYSLTVPPEGNAGAVLEHCTATGVPLRRFSEHRASLHEVFVELVGDEGVKK</sequence>
<dbReference type="InterPro" id="IPR027417">
    <property type="entry name" value="P-loop_NTPase"/>
</dbReference>
<evidence type="ECO:0000256" key="5">
    <source>
        <dbReference type="ARBA" id="ARBA00022840"/>
    </source>
</evidence>
<keyword evidence="3" id="KW-0536">Nodulation</keyword>
<dbReference type="RefSeq" id="WP_160615413.1">
    <property type="nucleotide sequence ID" value="NZ_WTYR01000001.1"/>
</dbReference>
<comment type="similarity">
    <text evidence="1">Belongs to the ABC transporter superfamily.</text>
</comment>
<evidence type="ECO:0000256" key="3">
    <source>
        <dbReference type="ARBA" id="ARBA00022458"/>
    </source>
</evidence>
<evidence type="ECO:0000313" key="8">
    <source>
        <dbReference type="Proteomes" id="UP000429229"/>
    </source>
</evidence>
<dbReference type="SUPFAM" id="SSF52540">
    <property type="entry name" value="P-loop containing nucleoside triphosphate hydrolases"/>
    <property type="match status" value="1"/>
</dbReference>
<gene>
    <name evidence="7" type="ORF">GRI68_01740</name>
</gene>
<dbReference type="PANTHER" id="PTHR42711">
    <property type="entry name" value="ABC TRANSPORTER ATP-BINDING PROTEIN"/>
    <property type="match status" value="1"/>
</dbReference>
<keyword evidence="2" id="KW-0813">Transport</keyword>
<dbReference type="PROSITE" id="PS50893">
    <property type="entry name" value="ABC_TRANSPORTER_2"/>
    <property type="match status" value="1"/>
</dbReference>
<dbReference type="GO" id="GO:0005524">
    <property type="term" value="F:ATP binding"/>
    <property type="evidence" value="ECO:0007669"/>
    <property type="project" value="UniProtKB-KW"/>
</dbReference>
<evidence type="ECO:0000256" key="1">
    <source>
        <dbReference type="ARBA" id="ARBA00005417"/>
    </source>
</evidence>
<evidence type="ECO:0000256" key="4">
    <source>
        <dbReference type="ARBA" id="ARBA00022741"/>
    </source>
</evidence>
<dbReference type="GO" id="GO:0016887">
    <property type="term" value="F:ATP hydrolysis activity"/>
    <property type="evidence" value="ECO:0007669"/>
    <property type="project" value="InterPro"/>
</dbReference>
<name>A0A6I4TYL2_9SPHN</name>
<keyword evidence="8" id="KW-1185">Reference proteome</keyword>
<dbReference type="Gene3D" id="3.40.50.300">
    <property type="entry name" value="P-loop containing nucleotide triphosphate hydrolases"/>
    <property type="match status" value="1"/>
</dbReference>
<keyword evidence="4" id="KW-0547">Nucleotide-binding</keyword>
<feature type="domain" description="ABC transporter" evidence="6">
    <location>
        <begin position="4"/>
        <end position="231"/>
    </location>
</feature>
<organism evidence="7 8">
    <name type="scientific">Alteriqipengyuania halimionae</name>
    <dbReference type="NCBI Taxonomy" id="1926630"/>
    <lineage>
        <taxon>Bacteria</taxon>
        <taxon>Pseudomonadati</taxon>
        <taxon>Pseudomonadota</taxon>
        <taxon>Alphaproteobacteria</taxon>
        <taxon>Sphingomonadales</taxon>
        <taxon>Erythrobacteraceae</taxon>
        <taxon>Alteriqipengyuania</taxon>
    </lineage>
</organism>